<evidence type="ECO:0000313" key="2">
    <source>
        <dbReference type="Proteomes" id="UP000275846"/>
    </source>
</evidence>
<dbReference type="Proteomes" id="UP000275846">
    <property type="component" value="Unassembled WGS sequence"/>
</dbReference>
<name>A0A3P7BMN0_SCHSO</name>
<dbReference type="EMBL" id="UYSU01002973">
    <property type="protein sequence ID" value="VDL87692.1"/>
    <property type="molecule type" value="Genomic_DNA"/>
</dbReference>
<organism evidence="1 2">
    <name type="scientific">Schistocephalus solidus</name>
    <name type="common">Tapeworm</name>
    <dbReference type="NCBI Taxonomy" id="70667"/>
    <lineage>
        <taxon>Eukaryota</taxon>
        <taxon>Metazoa</taxon>
        <taxon>Spiralia</taxon>
        <taxon>Lophotrochozoa</taxon>
        <taxon>Platyhelminthes</taxon>
        <taxon>Cestoda</taxon>
        <taxon>Eucestoda</taxon>
        <taxon>Diphyllobothriidea</taxon>
        <taxon>Diphyllobothriidae</taxon>
        <taxon>Schistocephalus</taxon>
    </lineage>
</organism>
<evidence type="ECO:0000313" key="1">
    <source>
        <dbReference type="EMBL" id="VDL87692.1"/>
    </source>
</evidence>
<protein>
    <submittedName>
        <fullName evidence="1">Uncharacterized protein</fullName>
    </submittedName>
</protein>
<keyword evidence="2" id="KW-1185">Reference proteome</keyword>
<accession>A0A3P7BMN0</accession>
<dbReference type="OrthoDB" id="10568231at2759"/>
<dbReference type="AlphaFoldDB" id="A0A3P7BMN0"/>
<proteinExistence type="predicted"/>
<sequence length="154" mass="17333">MSLRLPVALAVIAAATVDTAVLAWLAVTRHADSLLCECFPEILNFLRGSNLSETLLELVLLLQSICYSICHLWRSCKEGDHFCVKLHEASCQWTRLLSSVFNGFDVVTSFPLIQQLVYRLMNNPVAFYPDAIKGDFESLFAWKSSKCRPLSLLH</sequence>
<reference evidence="1 2" key="1">
    <citation type="submission" date="2018-11" db="EMBL/GenBank/DDBJ databases">
        <authorList>
            <consortium name="Pathogen Informatics"/>
        </authorList>
    </citation>
    <scope>NUCLEOTIDE SEQUENCE [LARGE SCALE GENOMIC DNA]</scope>
    <source>
        <strain evidence="1 2">NST_G2</strain>
    </source>
</reference>
<gene>
    <name evidence="1" type="ORF">SSLN_LOCUS1410</name>
</gene>